<feature type="region of interest" description="Disordered" evidence="1">
    <location>
        <begin position="1"/>
        <end position="33"/>
    </location>
</feature>
<feature type="compositionally biased region" description="Pro residues" evidence="1">
    <location>
        <begin position="126"/>
        <end position="135"/>
    </location>
</feature>
<dbReference type="PRINTS" id="PR01217">
    <property type="entry name" value="PRICHEXTENSN"/>
</dbReference>
<keyword evidence="3" id="KW-1185">Reference proteome</keyword>
<dbReference type="EMBL" id="OZ035839">
    <property type="protein sequence ID" value="CAL1585485.1"/>
    <property type="molecule type" value="Genomic_DNA"/>
</dbReference>
<evidence type="ECO:0000313" key="3">
    <source>
        <dbReference type="Proteomes" id="UP001497482"/>
    </source>
</evidence>
<evidence type="ECO:0000256" key="1">
    <source>
        <dbReference type="SAM" id="MobiDB-lite"/>
    </source>
</evidence>
<sequence>MPPTAPQTERLRLLSSASERPREGRATAATYRIHTEDQDKVVANLMDALDTRPTPAFPPALTRIPPALTPLPPPSTAASPRPRPPTRLPPPSHPPLPPPPAPRPASPRSPASPPSPASPRPQHASTPPPARETLT</sequence>
<name>A0AAV2K6C2_KNICA</name>
<feature type="region of interest" description="Disordered" evidence="1">
    <location>
        <begin position="51"/>
        <end position="135"/>
    </location>
</feature>
<reference evidence="2 3" key="1">
    <citation type="submission" date="2024-04" db="EMBL/GenBank/DDBJ databases">
        <authorList>
            <person name="Waldvogel A.-M."/>
            <person name="Schoenle A."/>
        </authorList>
    </citation>
    <scope>NUCLEOTIDE SEQUENCE [LARGE SCALE GENOMIC DNA]</scope>
</reference>
<proteinExistence type="predicted"/>
<feature type="compositionally biased region" description="Pro residues" evidence="1">
    <location>
        <begin position="67"/>
        <end position="119"/>
    </location>
</feature>
<accession>A0AAV2K6C2</accession>
<dbReference type="Proteomes" id="UP001497482">
    <property type="component" value="Chromosome 17"/>
</dbReference>
<protein>
    <submittedName>
        <fullName evidence="2">Uncharacterized protein</fullName>
    </submittedName>
</protein>
<dbReference type="AlphaFoldDB" id="A0AAV2K6C2"/>
<evidence type="ECO:0000313" key="2">
    <source>
        <dbReference type="EMBL" id="CAL1585485.1"/>
    </source>
</evidence>
<gene>
    <name evidence="2" type="ORF">KC01_LOCUS15705</name>
</gene>
<organism evidence="2 3">
    <name type="scientific">Knipowitschia caucasica</name>
    <name type="common">Caucasian dwarf goby</name>
    <name type="synonym">Pomatoschistus caucasicus</name>
    <dbReference type="NCBI Taxonomy" id="637954"/>
    <lineage>
        <taxon>Eukaryota</taxon>
        <taxon>Metazoa</taxon>
        <taxon>Chordata</taxon>
        <taxon>Craniata</taxon>
        <taxon>Vertebrata</taxon>
        <taxon>Euteleostomi</taxon>
        <taxon>Actinopterygii</taxon>
        <taxon>Neopterygii</taxon>
        <taxon>Teleostei</taxon>
        <taxon>Neoteleostei</taxon>
        <taxon>Acanthomorphata</taxon>
        <taxon>Gobiaria</taxon>
        <taxon>Gobiiformes</taxon>
        <taxon>Gobioidei</taxon>
        <taxon>Gobiidae</taxon>
        <taxon>Gobiinae</taxon>
        <taxon>Knipowitschia</taxon>
    </lineage>
</organism>